<evidence type="ECO:0000259" key="6">
    <source>
        <dbReference type="Pfam" id="PF04127"/>
    </source>
</evidence>
<dbReference type="PANTHER" id="PTHR14359:SF6">
    <property type="entry name" value="PHOSPHOPANTOTHENOYLCYSTEINE DECARBOXYLASE"/>
    <property type="match status" value="1"/>
</dbReference>
<dbReference type="InterPro" id="IPR003382">
    <property type="entry name" value="Flavoprotein"/>
</dbReference>
<dbReference type="InterPro" id="IPR036551">
    <property type="entry name" value="Flavin_trans-like"/>
</dbReference>
<feature type="binding site" evidence="3">
    <location>
        <position position="275"/>
    </location>
    <ligand>
        <name>CTP</name>
        <dbReference type="ChEBI" id="CHEBI:37563"/>
    </ligand>
</feature>
<comment type="cofactor">
    <cofactor evidence="3">
        <name>Mg(2+)</name>
        <dbReference type="ChEBI" id="CHEBI:18420"/>
    </cofactor>
</comment>
<comment type="function">
    <text evidence="4">Catalyzes two steps in the biosynthesis of coenzyme A. In the first step cysteine is conjugated to 4'-phosphopantothenate to form 4-phosphopantothenoylcysteine, in the latter compound is decarboxylated to form 4'-phosphopantotheine.</text>
</comment>
<comment type="catalytic activity">
    <reaction evidence="3 4">
        <text>N-[(R)-4-phosphopantothenoyl]-L-cysteine + H(+) = (R)-4'-phosphopantetheine + CO2</text>
        <dbReference type="Rhea" id="RHEA:16793"/>
        <dbReference type="ChEBI" id="CHEBI:15378"/>
        <dbReference type="ChEBI" id="CHEBI:16526"/>
        <dbReference type="ChEBI" id="CHEBI:59458"/>
        <dbReference type="ChEBI" id="CHEBI:61723"/>
        <dbReference type="EC" id="4.1.1.36"/>
    </reaction>
</comment>
<feature type="active site" description="Proton donor" evidence="3">
    <location>
        <position position="155"/>
    </location>
</feature>
<dbReference type="InterPro" id="IPR035929">
    <property type="entry name" value="CoaB-like_sf"/>
</dbReference>
<evidence type="ECO:0000259" key="5">
    <source>
        <dbReference type="Pfam" id="PF02441"/>
    </source>
</evidence>
<keyword evidence="1 3" id="KW-0210">Decarboxylase</keyword>
<evidence type="ECO:0000256" key="1">
    <source>
        <dbReference type="ARBA" id="ARBA00022793"/>
    </source>
</evidence>
<dbReference type="NCBIfam" id="TIGR00521">
    <property type="entry name" value="coaBC_dfp"/>
    <property type="match status" value="1"/>
</dbReference>
<dbReference type="GO" id="GO:0071513">
    <property type="term" value="C:phosphopantothenoylcysteine decarboxylase complex"/>
    <property type="evidence" value="ECO:0007669"/>
    <property type="project" value="TreeGrafter"/>
</dbReference>
<dbReference type="SUPFAM" id="SSF102645">
    <property type="entry name" value="CoaB-like"/>
    <property type="match status" value="1"/>
</dbReference>
<accession>A0A060QE43</accession>
<dbReference type="InterPro" id="IPR007085">
    <property type="entry name" value="DNA/pantothenate-metab_flavo_C"/>
</dbReference>
<comment type="catalytic activity">
    <reaction evidence="3 4">
        <text>(R)-4'-phosphopantothenate + L-cysteine + CTP = N-[(R)-4-phosphopantothenoyl]-L-cysteine + CMP + diphosphate + H(+)</text>
        <dbReference type="Rhea" id="RHEA:19397"/>
        <dbReference type="ChEBI" id="CHEBI:10986"/>
        <dbReference type="ChEBI" id="CHEBI:15378"/>
        <dbReference type="ChEBI" id="CHEBI:33019"/>
        <dbReference type="ChEBI" id="CHEBI:35235"/>
        <dbReference type="ChEBI" id="CHEBI:37563"/>
        <dbReference type="ChEBI" id="CHEBI:59458"/>
        <dbReference type="ChEBI" id="CHEBI:60377"/>
        <dbReference type="EC" id="6.3.2.5"/>
    </reaction>
</comment>
<dbReference type="EC" id="4.1.1.36" evidence="3"/>
<keyword evidence="3" id="KW-0479">Metal-binding</keyword>
<keyword evidence="3" id="KW-0460">Magnesium</keyword>
<feature type="binding site" evidence="3">
    <location>
        <position position="322"/>
    </location>
    <ligand>
        <name>CTP</name>
        <dbReference type="ChEBI" id="CHEBI:37563"/>
    </ligand>
</feature>
<evidence type="ECO:0000256" key="4">
    <source>
        <dbReference type="RuleBase" id="RU364078"/>
    </source>
</evidence>
<comment type="cofactor">
    <cofactor evidence="3">
        <name>FMN</name>
        <dbReference type="ChEBI" id="CHEBI:58210"/>
    </cofactor>
    <text evidence="3">Binds 1 FMN per subunit.</text>
</comment>
<evidence type="ECO:0000313" key="7">
    <source>
        <dbReference type="EMBL" id="CDG39399.1"/>
    </source>
</evidence>
<sequence>MRARVILIIGGGIAAYKSLELIRLLRRSDIAVKCVLTQSATHFVTPLAVQALSGAPVHTELLSLAEDSQMDHIALSRSADLIVVCPATANMLARMANGLADDLATTLLLATDTPVLVAPAMNVRMWQHPATQSNLATLHQHGCFFVGPDDGEMACGEFGPGRLSTPETIHAAIEAALFPHTPLASRHVLVTAGPTHEPIDPVRFIANHSSGKQGYAVAEACARLGARVTLVSGPTNLPCPESVTRIDVQTAREMLAACEAALPADIAICAAAVGDWRMEDIATQKRKKTPGQPQKLALVENPDILATLSATRPQRPELVIGFAAETEHLEHNALSKRARKNCDWLLANDVGADHRIFGGDRNRILFLSDAAPDYWPEMTKRDVAAKLAALIADHFSSASR</sequence>
<keyword evidence="3 4" id="KW-0436">Ligase</keyword>
<dbReference type="InterPro" id="IPR005252">
    <property type="entry name" value="CoaBC"/>
</dbReference>
<dbReference type="Proteomes" id="UP000027583">
    <property type="component" value="Unassembled WGS sequence"/>
</dbReference>
<comment type="pathway">
    <text evidence="3 4">Cofactor biosynthesis; coenzyme A biosynthesis; CoA from (R)-pantothenate: step 3/5.</text>
</comment>
<feature type="domain" description="DNA/pantothenate metabolism flavoprotein C-terminal" evidence="6">
    <location>
        <begin position="183"/>
        <end position="393"/>
    </location>
</feature>
<proteinExistence type="inferred from homology"/>
<comment type="pathway">
    <text evidence="3 4">Cofactor biosynthesis; coenzyme A biosynthesis; CoA from (R)-pantothenate: step 2/5.</text>
</comment>
<feature type="binding site" evidence="3">
    <location>
        <position position="340"/>
    </location>
    <ligand>
        <name>CTP</name>
        <dbReference type="ChEBI" id="CHEBI:37563"/>
    </ligand>
</feature>
<keyword evidence="2 3" id="KW-0456">Lyase</keyword>
<reference evidence="7 8" key="1">
    <citation type="journal article" date="2014" name="Genome Biol. Evol.">
        <title>Acetic acid bacteria genomes reveal functional traits for adaptation to life in insect guts.</title>
        <authorList>
            <person name="Chouaia B."/>
            <person name="Gaiarsa S."/>
            <person name="Crotti E."/>
            <person name="Comandatore F."/>
            <person name="Degli Esposti M."/>
            <person name="Ricci I."/>
            <person name="Alma A."/>
            <person name="Favia G."/>
            <person name="Bandi C."/>
            <person name="Daffonchio D."/>
        </authorList>
    </citation>
    <scope>NUCLEOTIDE SEQUENCE [LARGE SCALE GENOMIC DNA]</scope>
    <source>
        <strain evidence="7 8">SF2.1</strain>
    </source>
</reference>
<dbReference type="GO" id="GO:0015937">
    <property type="term" value="P:coenzyme A biosynthetic process"/>
    <property type="evidence" value="ECO:0007669"/>
    <property type="project" value="UniProtKB-UniRule"/>
</dbReference>
<feature type="binding site" evidence="3">
    <location>
        <position position="285"/>
    </location>
    <ligand>
        <name>CTP</name>
        <dbReference type="ChEBI" id="CHEBI:37563"/>
    </ligand>
</feature>
<comment type="caution">
    <text evidence="3">Lacks conserved residue(s) required for the propagation of feature annotation.</text>
</comment>
<organism evidence="7 8">
    <name type="scientific">Asaia bogorensis</name>
    <dbReference type="NCBI Taxonomy" id="91915"/>
    <lineage>
        <taxon>Bacteria</taxon>
        <taxon>Pseudomonadati</taxon>
        <taxon>Pseudomonadota</taxon>
        <taxon>Alphaproteobacteria</taxon>
        <taxon>Acetobacterales</taxon>
        <taxon>Acetobacteraceae</taxon>
        <taxon>Asaia</taxon>
    </lineage>
</organism>
<dbReference type="GO" id="GO:0004633">
    <property type="term" value="F:phosphopantothenoylcysteine decarboxylase activity"/>
    <property type="evidence" value="ECO:0007669"/>
    <property type="project" value="UniProtKB-UniRule"/>
</dbReference>
<comment type="caution">
    <text evidence="7">The sequence shown here is derived from an EMBL/GenBank/DDBJ whole genome shotgun (WGS) entry which is preliminary data.</text>
</comment>
<reference evidence="7 8" key="2">
    <citation type="journal article" date="2014" name="PLoS ONE">
        <title>Evolution of mitochondria reconstructed from the energy metabolism of living bacteria.</title>
        <authorList>
            <person name="Degli Esposti M."/>
            <person name="Chouaia B."/>
            <person name="Comandatore F."/>
            <person name="Crotti E."/>
            <person name="Sassera D."/>
            <person name="Lievens P.M."/>
            <person name="Daffonchio D."/>
            <person name="Bandi C."/>
        </authorList>
    </citation>
    <scope>NUCLEOTIDE SEQUENCE [LARGE SCALE GENOMIC DNA]</scope>
    <source>
        <strain evidence="7 8">SF2.1</strain>
    </source>
</reference>
<dbReference type="GO" id="GO:0046872">
    <property type="term" value="F:metal ion binding"/>
    <property type="evidence" value="ECO:0007669"/>
    <property type="project" value="UniProtKB-KW"/>
</dbReference>
<feature type="domain" description="Flavoprotein" evidence="5">
    <location>
        <begin position="4"/>
        <end position="170"/>
    </location>
</feature>
<evidence type="ECO:0000256" key="2">
    <source>
        <dbReference type="ARBA" id="ARBA00023239"/>
    </source>
</evidence>
<dbReference type="EMBL" id="CBLX010000009">
    <property type="protein sequence ID" value="CDG39399.1"/>
    <property type="molecule type" value="Genomic_DNA"/>
</dbReference>
<dbReference type="RefSeq" id="WP_023977405.1">
    <property type="nucleotide sequence ID" value="NZ_CBLX010000009.1"/>
</dbReference>
<name>A0A060QE43_9PROT</name>
<dbReference type="EC" id="6.3.2.5" evidence="3"/>
<dbReference type="Gene3D" id="3.40.50.10300">
    <property type="entry name" value="CoaB-like"/>
    <property type="match status" value="1"/>
</dbReference>
<dbReference type="GO" id="GO:0010181">
    <property type="term" value="F:FMN binding"/>
    <property type="evidence" value="ECO:0007669"/>
    <property type="project" value="UniProtKB-UniRule"/>
</dbReference>
<gene>
    <name evidence="3" type="primary">coaBC</name>
    <name evidence="7" type="ORF">ASAP_1354</name>
</gene>
<keyword evidence="3 4" id="KW-0288">FMN</keyword>
<dbReference type="GO" id="GO:0015941">
    <property type="term" value="P:pantothenate catabolic process"/>
    <property type="evidence" value="ECO:0007669"/>
    <property type="project" value="InterPro"/>
</dbReference>
<dbReference type="SUPFAM" id="SSF52507">
    <property type="entry name" value="Homo-oligomeric flavin-containing Cys decarboxylases, HFCD"/>
    <property type="match status" value="1"/>
</dbReference>
<dbReference type="GO" id="GO:0004632">
    <property type="term" value="F:phosphopantothenate--cysteine ligase activity"/>
    <property type="evidence" value="ECO:0007669"/>
    <property type="project" value="UniProtKB-UniRule"/>
</dbReference>
<comment type="similarity">
    <text evidence="3 4">In the C-terminal section; belongs to the PPC synthetase family.</text>
</comment>
<feature type="binding site" evidence="3">
    <location>
        <begin position="302"/>
        <end position="305"/>
    </location>
    <ligand>
        <name>CTP</name>
        <dbReference type="ChEBI" id="CHEBI:37563"/>
    </ligand>
</feature>
<evidence type="ECO:0000256" key="3">
    <source>
        <dbReference type="HAMAP-Rule" id="MF_02225"/>
    </source>
</evidence>
<feature type="region of interest" description="Phosphopantothenoylcysteine decarboxylase" evidence="3">
    <location>
        <begin position="1"/>
        <end position="187"/>
    </location>
</feature>
<dbReference type="HAMAP" id="MF_02225">
    <property type="entry name" value="CoaBC"/>
    <property type="match status" value="1"/>
</dbReference>
<dbReference type="PANTHER" id="PTHR14359">
    <property type="entry name" value="HOMO-OLIGOMERIC FLAVIN CONTAINING CYS DECARBOXYLASE FAMILY"/>
    <property type="match status" value="1"/>
</dbReference>
<dbReference type="eggNOG" id="COG0452">
    <property type="taxonomic scope" value="Bacteria"/>
</dbReference>
<protein>
    <recommendedName>
        <fullName evidence="3">Coenzyme A biosynthesis bifunctional protein CoaBC</fullName>
    </recommendedName>
    <alternativeName>
        <fullName evidence="3">DNA/pantothenate metabolism flavoprotein</fullName>
    </alternativeName>
    <alternativeName>
        <fullName evidence="3">Phosphopantothenoylcysteine synthetase/decarboxylase</fullName>
        <shortName evidence="3">PPCS-PPCDC</shortName>
    </alternativeName>
    <domain>
        <recommendedName>
            <fullName evidence="3">Phosphopantothenoylcysteine decarboxylase</fullName>
            <shortName evidence="3">PPC decarboxylase</shortName>
            <shortName evidence="3">PPC-DC</shortName>
            <ecNumber evidence="3">4.1.1.36</ecNumber>
        </recommendedName>
        <alternativeName>
            <fullName evidence="3">CoaC</fullName>
        </alternativeName>
    </domain>
    <domain>
        <recommendedName>
            <fullName evidence="3">Phosphopantothenate--cysteine ligase</fullName>
            <ecNumber evidence="3">6.3.2.5</ecNumber>
        </recommendedName>
        <alternativeName>
            <fullName evidence="3">CoaB</fullName>
        </alternativeName>
        <alternativeName>
            <fullName evidence="3">Phosphopantothenoylcysteine synthetase</fullName>
            <shortName evidence="3">PPC synthetase</shortName>
            <shortName evidence="3">PPC-S</shortName>
        </alternativeName>
    </domain>
</protein>
<feature type="region of interest" description="Phosphopantothenate--cysteine ligase" evidence="3">
    <location>
        <begin position="188"/>
        <end position="400"/>
    </location>
</feature>
<dbReference type="Pfam" id="PF02441">
    <property type="entry name" value="Flavoprotein"/>
    <property type="match status" value="1"/>
</dbReference>
<keyword evidence="3 4" id="KW-0285">Flavoprotein</keyword>
<dbReference type="AlphaFoldDB" id="A0A060QE43"/>
<comment type="function">
    <text evidence="3">Catalyzes two sequential steps in the biosynthesis of coenzyme A. In the first step cysteine is conjugated to 4'-phosphopantothenate to form 4-phosphopantothenoylcysteine. In the second step the latter compound is decarboxylated to form 4'-phosphopantotheine.</text>
</comment>
<evidence type="ECO:0000313" key="8">
    <source>
        <dbReference type="Proteomes" id="UP000027583"/>
    </source>
</evidence>
<dbReference type="UniPathway" id="UPA00241">
    <property type="reaction ID" value="UER00353"/>
</dbReference>
<feature type="binding site" evidence="3">
    <location>
        <position position="336"/>
    </location>
    <ligand>
        <name>CTP</name>
        <dbReference type="ChEBI" id="CHEBI:37563"/>
    </ligand>
</feature>
<dbReference type="Gene3D" id="3.40.50.1950">
    <property type="entry name" value="Flavin prenyltransferase-like"/>
    <property type="match status" value="1"/>
</dbReference>
<comment type="similarity">
    <text evidence="3 4">In the N-terminal section; belongs to the HFCD (homo-oligomeric flavin containing Cys decarboxylase) superfamily.</text>
</comment>
<keyword evidence="3" id="KW-0511">Multifunctional enzyme</keyword>
<dbReference type="Pfam" id="PF04127">
    <property type="entry name" value="DFP"/>
    <property type="match status" value="1"/>
</dbReference>